<organism evidence="1 2">
    <name type="scientific">Lachnotalea glycerini</name>
    <dbReference type="NCBI Taxonomy" id="1763509"/>
    <lineage>
        <taxon>Bacteria</taxon>
        <taxon>Bacillati</taxon>
        <taxon>Bacillota</taxon>
        <taxon>Clostridia</taxon>
        <taxon>Lachnospirales</taxon>
        <taxon>Lachnospiraceae</taxon>
        <taxon>Lachnotalea</taxon>
    </lineage>
</organism>
<name>A0A371JBL8_9FIRM</name>
<dbReference type="AlphaFoldDB" id="A0A371JBL8"/>
<reference evidence="1 2" key="1">
    <citation type="journal article" date="2017" name="Genome Announc.">
        <title>Draft Genome Sequence of a Sporulating and Motile Strain of Lachnotalea glycerini Isolated from Water in Quebec City, Canada.</title>
        <authorList>
            <person name="Maheux A.F."/>
            <person name="Boudreau D.K."/>
            <person name="Berube E."/>
            <person name="Boissinot M."/>
            <person name="Raymond F."/>
            <person name="Brodeur S."/>
            <person name="Corbeil J."/>
            <person name="Isabel S."/>
            <person name="Omar R.F."/>
            <person name="Bergeron M.G."/>
        </authorList>
    </citation>
    <scope>NUCLEOTIDE SEQUENCE [LARGE SCALE GENOMIC DNA]</scope>
    <source>
        <strain evidence="1 2">CCRI-19302</strain>
    </source>
</reference>
<proteinExistence type="predicted"/>
<evidence type="ECO:0000313" key="1">
    <source>
        <dbReference type="EMBL" id="RDY30145.1"/>
    </source>
</evidence>
<comment type="caution">
    <text evidence="1">The sequence shown here is derived from an EMBL/GenBank/DDBJ whole genome shotgun (WGS) entry which is preliminary data.</text>
</comment>
<dbReference type="RefSeq" id="WP_094377466.1">
    <property type="nucleotide sequence ID" value="NZ_NOKA02000047.1"/>
</dbReference>
<keyword evidence="2" id="KW-1185">Reference proteome</keyword>
<gene>
    <name evidence="1" type="ORF">CG710_016315</name>
</gene>
<sequence>MEVGDDDLLADITRIAHNLNTNILAEKDYILAGGLFEIETFNRFGSFNAACVLCGLKLLKYNKRK</sequence>
<accession>A0A371JBL8</accession>
<dbReference type="Proteomes" id="UP000216411">
    <property type="component" value="Unassembled WGS sequence"/>
</dbReference>
<protein>
    <submittedName>
        <fullName evidence="1">Uncharacterized protein</fullName>
    </submittedName>
</protein>
<evidence type="ECO:0000313" key="2">
    <source>
        <dbReference type="Proteomes" id="UP000216411"/>
    </source>
</evidence>
<dbReference type="EMBL" id="NOKA02000047">
    <property type="protein sequence ID" value="RDY30145.1"/>
    <property type="molecule type" value="Genomic_DNA"/>
</dbReference>